<evidence type="ECO:0008006" key="4">
    <source>
        <dbReference type="Google" id="ProtNLM"/>
    </source>
</evidence>
<evidence type="ECO:0000313" key="3">
    <source>
        <dbReference type="EMBL" id="JAC27440.1"/>
    </source>
</evidence>
<keyword evidence="2" id="KW-0732">Signal</keyword>
<keyword evidence="1" id="KW-0812">Transmembrane</keyword>
<sequence length="81" mass="9660">MRGYLFLKVLLCFSWLCIAVKICAEPFYFFLPFYNLWPCLFFSSVPVVCCKDLCICLYVYLHRLLIHNLSCMELHLQNLPE</sequence>
<proteinExistence type="evidence at transcript level"/>
<feature type="transmembrane region" description="Helical" evidence="1">
    <location>
        <begin position="40"/>
        <end position="61"/>
    </location>
</feature>
<keyword evidence="1" id="KW-0472">Membrane</keyword>
<protein>
    <recommendedName>
        <fullName evidence="4">Secreted protein</fullName>
    </recommendedName>
</protein>
<reference evidence="3" key="1">
    <citation type="submission" date="2014-03" db="EMBL/GenBank/DDBJ databases">
        <title>The sialotranscriptome of Amblyomma triste, Amblyomma parvum and Amblyomma cajennense ticks, uncovered by 454-based RNA-seq.</title>
        <authorList>
            <person name="Garcia G.R."/>
            <person name="Gardinassi L.G."/>
            <person name="Ribeiro J.M."/>
            <person name="Anatriello E."/>
            <person name="Ferreira B.R."/>
            <person name="Moreira H.N."/>
            <person name="Mafra C."/>
            <person name="Olegario M.M."/>
            <person name="Szabo P.J."/>
            <person name="Miranda-Santos I.K."/>
            <person name="Maruyama S.R."/>
        </authorList>
    </citation>
    <scope>NUCLEOTIDE SEQUENCE</scope>
    <source>
        <strain evidence="3">Mato Grasso do Sul</strain>
        <tissue evidence="3">Salivary glands</tissue>
    </source>
</reference>
<evidence type="ECO:0000256" key="2">
    <source>
        <dbReference type="SAM" id="SignalP"/>
    </source>
</evidence>
<accession>A0A023G3N1</accession>
<evidence type="ECO:0000256" key="1">
    <source>
        <dbReference type="SAM" id="Phobius"/>
    </source>
</evidence>
<organism evidence="3">
    <name type="scientific">Amblyomma triste</name>
    <name type="common">Neotropical tick</name>
    <dbReference type="NCBI Taxonomy" id="251400"/>
    <lineage>
        <taxon>Eukaryota</taxon>
        <taxon>Metazoa</taxon>
        <taxon>Ecdysozoa</taxon>
        <taxon>Arthropoda</taxon>
        <taxon>Chelicerata</taxon>
        <taxon>Arachnida</taxon>
        <taxon>Acari</taxon>
        <taxon>Parasitiformes</taxon>
        <taxon>Ixodida</taxon>
        <taxon>Ixodoidea</taxon>
        <taxon>Ixodidae</taxon>
        <taxon>Amblyomminae</taxon>
        <taxon>Amblyomma</taxon>
    </lineage>
</organism>
<dbReference type="AlphaFoldDB" id="A0A023G3N1"/>
<dbReference type="EMBL" id="GBBM01007978">
    <property type="protein sequence ID" value="JAC27440.1"/>
    <property type="molecule type" value="mRNA"/>
</dbReference>
<keyword evidence="1" id="KW-1133">Transmembrane helix</keyword>
<name>A0A023G3N1_AMBTT</name>
<feature type="signal peptide" evidence="2">
    <location>
        <begin position="1"/>
        <end position="19"/>
    </location>
</feature>
<feature type="chain" id="PRO_5001518143" description="Secreted protein" evidence="2">
    <location>
        <begin position="20"/>
        <end position="81"/>
    </location>
</feature>